<comment type="caution">
    <text evidence="1">The sequence shown here is derived from an EMBL/GenBank/DDBJ whole genome shotgun (WGS) entry which is preliminary data.</text>
</comment>
<reference evidence="1 2" key="1">
    <citation type="submission" date="2014-11" db="EMBL/GenBank/DDBJ databases">
        <title>Genetic blueprint of the zoonotic pathogen Toxocara canis.</title>
        <authorList>
            <person name="Zhu X.-Q."/>
            <person name="Korhonen P.K."/>
            <person name="Cai H."/>
            <person name="Young N.D."/>
            <person name="Nejsum P."/>
            <person name="von Samson-Himmelstjerna G."/>
            <person name="Boag P.R."/>
            <person name="Tan P."/>
            <person name="Li Q."/>
            <person name="Min J."/>
            <person name="Yang Y."/>
            <person name="Wang X."/>
            <person name="Fang X."/>
            <person name="Hall R.S."/>
            <person name="Hofmann A."/>
            <person name="Sternberg P.W."/>
            <person name="Jex A.R."/>
            <person name="Gasser R.B."/>
        </authorList>
    </citation>
    <scope>NUCLEOTIDE SEQUENCE [LARGE SCALE GENOMIC DNA]</scope>
    <source>
        <strain evidence="1">PN_DK_2014</strain>
    </source>
</reference>
<sequence length="98" mass="11139">MKLIIVTPQFCLLPLQYARPEADNPLNRFGDVNDLIVSPVEGCEKLFLEINSVLKLHRIAVRLSNIKEMHCLDKITFLITTRLLFATATICAPRYALL</sequence>
<evidence type="ECO:0000313" key="2">
    <source>
        <dbReference type="Proteomes" id="UP000031036"/>
    </source>
</evidence>
<evidence type="ECO:0000313" key="1">
    <source>
        <dbReference type="EMBL" id="KHN73860.1"/>
    </source>
</evidence>
<dbReference type="AlphaFoldDB" id="A0A0B2UYE3"/>
<protein>
    <submittedName>
        <fullName evidence="1">Uncharacterized protein</fullName>
    </submittedName>
</protein>
<name>A0A0B2UYE3_TOXCA</name>
<accession>A0A0B2UYE3</accession>
<dbReference type="Proteomes" id="UP000031036">
    <property type="component" value="Unassembled WGS sequence"/>
</dbReference>
<proteinExistence type="predicted"/>
<keyword evidence="2" id="KW-1185">Reference proteome</keyword>
<dbReference type="EMBL" id="JPKZ01002995">
    <property type="protein sequence ID" value="KHN73860.1"/>
    <property type="molecule type" value="Genomic_DNA"/>
</dbReference>
<gene>
    <name evidence="1" type="ORF">Tcan_12340</name>
</gene>
<organism evidence="1 2">
    <name type="scientific">Toxocara canis</name>
    <name type="common">Canine roundworm</name>
    <dbReference type="NCBI Taxonomy" id="6265"/>
    <lineage>
        <taxon>Eukaryota</taxon>
        <taxon>Metazoa</taxon>
        <taxon>Ecdysozoa</taxon>
        <taxon>Nematoda</taxon>
        <taxon>Chromadorea</taxon>
        <taxon>Rhabditida</taxon>
        <taxon>Spirurina</taxon>
        <taxon>Ascaridomorpha</taxon>
        <taxon>Ascaridoidea</taxon>
        <taxon>Toxocaridae</taxon>
        <taxon>Toxocara</taxon>
    </lineage>
</organism>